<proteinExistence type="predicted"/>
<sequence length="177" mass="20128">IPDDSFDTGLKPDKLFVKWTAPASEGEPSMDYWTATQFYVSPGLTPFFYNVYSAILPEYLEKSKEERLAERDLTRLLQQDGVWLTGTDGELLKVSSSEEDITEQGLFTKQACIPWMGKTLPTVNVALYSLCEHYYIMLNLLQTIVPSGPQCMWDLADSPGVLTIHVYYVRTPWLILC</sequence>
<dbReference type="AlphaFoldDB" id="A0A0L7KUU6"/>
<reference evidence="1 2" key="1">
    <citation type="journal article" date="2015" name="Genome Biol. Evol.">
        <title>The genome of winter moth (Operophtera brumata) provides a genomic perspective on sexual dimorphism and phenology.</title>
        <authorList>
            <person name="Derks M.F."/>
            <person name="Smit S."/>
            <person name="Salis L."/>
            <person name="Schijlen E."/>
            <person name="Bossers A."/>
            <person name="Mateman C."/>
            <person name="Pijl A.S."/>
            <person name="de Ridder D."/>
            <person name="Groenen M.A."/>
            <person name="Visser M.E."/>
            <person name="Megens H.J."/>
        </authorList>
    </citation>
    <scope>NUCLEOTIDE SEQUENCE [LARGE SCALE GENOMIC DNA]</scope>
    <source>
        <strain evidence="1">WM2013NL</strain>
        <tissue evidence="1">Head and thorax</tissue>
    </source>
</reference>
<evidence type="ECO:0000313" key="2">
    <source>
        <dbReference type="Proteomes" id="UP000037510"/>
    </source>
</evidence>
<gene>
    <name evidence="1" type="ORF">OBRU01_20911</name>
</gene>
<comment type="caution">
    <text evidence="1">The sequence shown here is derived from an EMBL/GenBank/DDBJ whole genome shotgun (WGS) entry which is preliminary data.</text>
</comment>
<evidence type="ECO:0000313" key="1">
    <source>
        <dbReference type="EMBL" id="KOB66789.1"/>
    </source>
</evidence>
<dbReference type="EMBL" id="JTDY01005645">
    <property type="protein sequence ID" value="KOB66789.1"/>
    <property type="molecule type" value="Genomic_DNA"/>
</dbReference>
<organism evidence="1 2">
    <name type="scientific">Operophtera brumata</name>
    <name type="common">Winter moth</name>
    <name type="synonym">Phalaena brumata</name>
    <dbReference type="NCBI Taxonomy" id="104452"/>
    <lineage>
        <taxon>Eukaryota</taxon>
        <taxon>Metazoa</taxon>
        <taxon>Ecdysozoa</taxon>
        <taxon>Arthropoda</taxon>
        <taxon>Hexapoda</taxon>
        <taxon>Insecta</taxon>
        <taxon>Pterygota</taxon>
        <taxon>Neoptera</taxon>
        <taxon>Endopterygota</taxon>
        <taxon>Lepidoptera</taxon>
        <taxon>Glossata</taxon>
        <taxon>Ditrysia</taxon>
        <taxon>Geometroidea</taxon>
        <taxon>Geometridae</taxon>
        <taxon>Larentiinae</taxon>
        <taxon>Operophtera</taxon>
    </lineage>
</organism>
<feature type="non-terminal residue" evidence="1">
    <location>
        <position position="1"/>
    </location>
</feature>
<protein>
    <submittedName>
        <fullName evidence="1">Uncharacterized protein</fullName>
    </submittedName>
</protein>
<accession>A0A0L7KUU6</accession>
<dbReference type="Proteomes" id="UP000037510">
    <property type="component" value="Unassembled WGS sequence"/>
</dbReference>
<name>A0A0L7KUU6_OPEBR</name>
<keyword evidence="2" id="KW-1185">Reference proteome</keyword>